<dbReference type="OrthoDB" id="8010639at2759"/>
<dbReference type="CTD" id="246442"/>
<dbReference type="AlphaFoldDB" id="B3MGK4"/>
<dbReference type="STRING" id="7217.B3MGK4"/>
<evidence type="ECO:0000256" key="9">
    <source>
        <dbReference type="SAM" id="SignalP"/>
    </source>
</evidence>
<evidence type="ECO:0008006" key="12">
    <source>
        <dbReference type="Google" id="ProtNLM"/>
    </source>
</evidence>
<dbReference type="Proteomes" id="UP000007801">
    <property type="component" value="Unassembled WGS sequence"/>
</dbReference>
<dbReference type="PANTHER" id="PTHR42643">
    <property type="entry name" value="IONOTROPIC RECEPTOR 20A-RELATED"/>
    <property type="match status" value="1"/>
</dbReference>
<dbReference type="HOGENOM" id="CLU_028766_0_0_1"/>
<feature type="signal peptide" evidence="9">
    <location>
        <begin position="1"/>
        <end position="19"/>
    </location>
</feature>
<dbReference type="EMBL" id="CH902619">
    <property type="protein sequence ID" value="EDV35747.1"/>
    <property type="molecule type" value="Genomic_DNA"/>
</dbReference>
<comment type="subcellular location">
    <subcellularLocation>
        <location evidence="1">Cell membrane</location>
        <topology evidence="1">Multi-pass membrane protein</topology>
    </subcellularLocation>
</comment>
<evidence type="ECO:0000256" key="8">
    <source>
        <dbReference type="SAM" id="Phobius"/>
    </source>
</evidence>
<keyword evidence="7" id="KW-0325">Glycoprotein</keyword>
<name>B3MGK4_DROAN</name>
<organism evidence="10 11">
    <name type="scientific">Drosophila ananassae</name>
    <name type="common">Fruit fly</name>
    <dbReference type="NCBI Taxonomy" id="7217"/>
    <lineage>
        <taxon>Eukaryota</taxon>
        <taxon>Metazoa</taxon>
        <taxon>Ecdysozoa</taxon>
        <taxon>Arthropoda</taxon>
        <taxon>Hexapoda</taxon>
        <taxon>Insecta</taxon>
        <taxon>Pterygota</taxon>
        <taxon>Neoptera</taxon>
        <taxon>Endopterygota</taxon>
        <taxon>Diptera</taxon>
        <taxon>Brachycera</taxon>
        <taxon>Muscomorpha</taxon>
        <taxon>Ephydroidea</taxon>
        <taxon>Drosophilidae</taxon>
        <taxon>Drosophila</taxon>
        <taxon>Sophophora</taxon>
    </lineage>
</organism>
<keyword evidence="5 8" id="KW-0472">Membrane</keyword>
<gene>
    <name evidence="10" type="primary">Dana\GF12316</name>
    <name evidence="10" type="synonym">dana_GLEANR_12321</name>
    <name evidence="10" type="ORF">GF12316</name>
</gene>
<evidence type="ECO:0000256" key="6">
    <source>
        <dbReference type="ARBA" id="ARBA00023170"/>
    </source>
</evidence>
<evidence type="ECO:0000256" key="7">
    <source>
        <dbReference type="ARBA" id="ARBA00023180"/>
    </source>
</evidence>
<protein>
    <recommendedName>
        <fullName evidence="12">Ionotropic glutamate receptor C-terminal domain-containing protein</fullName>
    </recommendedName>
</protein>
<sequence>MCKVLCVVYLLLIPGLVKGRHNMTLVKSVLSVVFGQNQWTNTPIFVGHSTKHDDLTSFINWLHQDLEVTTLTVDSHNPPEKYNPIGYLNVTTDNSLSVFFCYGSQDIVWFNVDKCLHRLRRSRLIVVLRSKRSASRKAILNIFKRLWQLQFLSALVLHQENIYSYSPYPTVHFFKMDIETNPLFAPATQNFRGYVVSTPVENDIPRVFMVRDHATGRRRIRGYAYRTLVEYLHRHNASLHITNPDADLSPTSNVNMSRIVQLIMDDQLEISVHPYVHTPKDWGDKSYPLVISPNCLIVPVRNEIPRHMYLLRPFDTSSWYSLLVGLLFITAALFCLSPRRKGRHWSQTLSLSFLDAISRVLFICSPTKTYRPSIRYFVVCLQLTVLGFVITSWFNIELDSFLTALVIGEQVNSMEQLVQQQQKVLVKEYETAILLRHVEPHMVDRVALLLVGVDASEQVSALLSFNRSYAYPFTEERWRFFGMQQQYAYKPIFRFSTACLGSPLIGYPMRSNCHLEYTLNLFVMKIQDSGLLSHWLISDFNDAMRAGYVTLLDNVLGFQAIDVDTLRLAWCVLAFGWILSSLVFSCEYYGFYPWRIVTEFR</sequence>
<reference evidence="10 11" key="1">
    <citation type="journal article" date="2007" name="Nature">
        <title>Evolution of genes and genomes on the Drosophila phylogeny.</title>
        <authorList>
            <consortium name="Drosophila 12 Genomes Consortium"/>
            <person name="Clark A.G."/>
            <person name="Eisen M.B."/>
            <person name="Smith D.R."/>
            <person name="Bergman C.M."/>
            <person name="Oliver B."/>
            <person name="Markow T.A."/>
            <person name="Kaufman T.C."/>
            <person name="Kellis M."/>
            <person name="Gelbart W."/>
            <person name="Iyer V.N."/>
            <person name="Pollard D.A."/>
            <person name="Sackton T.B."/>
            <person name="Larracuente A.M."/>
            <person name="Singh N.D."/>
            <person name="Abad J.P."/>
            <person name="Abt D.N."/>
            <person name="Adryan B."/>
            <person name="Aguade M."/>
            <person name="Akashi H."/>
            <person name="Anderson W.W."/>
            <person name="Aquadro C.F."/>
            <person name="Ardell D.H."/>
            <person name="Arguello R."/>
            <person name="Artieri C.G."/>
            <person name="Barbash D.A."/>
            <person name="Barker D."/>
            <person name="Barsanti P."/>
            <person name="Batterham P."/>
            <person name="Batzoglou S."/>
            <person name="Begun D."/>
            <person name="Bhutkar A."/>
            <person name="Blanco E."/>
            <person name="Bosak S.A."/>
            <person name="Bradley R.K."/>
            <person name="Brand A.D."/>
            <person name="Brent M.R."/>
            <person name="Brooks A.N."/>
            <person name="Brown R.H."/>
            <person name="Butlin R.K."/>
            <person name="Caggese C."/>
            <person name="Calvi B.R."/>
            <person name="Bernardo de Carvalho A."/>
            <person name="Caspi A."/>
            <person name="Castrezana S."/>
            <person name="Celniker S.E."/>
            <person name="Chang J.L."/>
            <person name="Chapple C."/>
            <person name="Chatterji S."/>
            <person name="Chinwalla A."/>
            <person name="Civetta A."/>
            <person name="Clifton S.W."/>
            <person name="Comeron J.M."/>
            <person name="Costello J.C."/>
            <person name="Coyne J.A."/>
            <person name="Daub J."/>
            <person name="David R.G."/>
            <person name="Delcher A.L."/>
            <person name="Delehaunty K."/>
            <person name="Do C.B."/>
            <person name="Ebling H."/>
            <person name="Edwards K."/>
            <person name="Eickbush T."/>
            <person name="Evans J.D."/>
            <person name="Filipski A."/>
            <person name="Findeiss S."/>
            <person name="Freyhult E."/>
            <person name="Fulton L."/>
            <person name="Fulton R."/>
            <person name="Garcia A.C."/>
            <person name="Gardiner A."/>
            <person name="Garfield D.A."/>
            <person name="Garvin B.E."/>
            <person name="Gibson G."/>
            <person name="Gilbert D."/>
            <person name="Gnerre S."/>
            <person name="Godfrey J."/>
            <person name="Good R."/>
            <person name="Gotea V."/>
            <person name="Gravely B."/>
            <person name="Greenberg A.J."/>
            <person name="Griffiths-Jones S."/>
            <person name="Gross S."/>
            <person name="Guigo R."/>
            <person name="Gustafson E.A."/>
            <person name="Haerty W."/>
            <person name="Hahn M.W."/>
            <person name="Halligan D.L."/>
            <person name="Halpern A.L."/>
            <person name="Halter G.M."/>
            <person name="Han M.V."/>
            <person name="Heger A."/>
            <person name="Hillier L."/>
            <person name="Hinrichs A.S."/>
            <person name="Holmes I."/>
            <person name="Hoskins R.A."/>
            <person name="Hubisz M.J."/>
            <person name="Hultmark D."/>
            <person name="Huntley M.A."/>
            <person name="Jaffe D.B."/>
            <person name="Jagadeeshan S."/>
            <person name="Jeck W.R."/>
            <person name="Johnson J."/>
            <person name="Jones C.D."/>
            <person name="Jordan W.C."/>
            <person name="Karpen G.H."/>
            <person name="Kataoka E."/>
            <person name="Keightley P.D."/>
            <person name="Kheradpour P."/>
            <person name="Kirkness E.F."/>
            <person name="Koerich L.B."/>
            <person name="Kristiansen K."/>
            <person name="Kudrna D."/>
            <person name="Kulathinal R.J."/>
            <person name="Kumar S."/>
            <person name="Kwok R."/>
            <person name="Lander E."/>
            <person name="Langley C.H."/>
            <person name="Lapoint R."/>
            <person name="Lazzaro B.P."/>
            <person name="Lee S.J."/>
            <person name="Levesque L."/>
            <person name="Li R."/>
            <person name="Lin C.F."/>
            <person name="Lin M.F."/>
            <person name="Lindblad-Toh K."/>
            <person name="Llopart A."/>
            <person name="Long M."/>
            <person name="Low L."/>
            <person name="Lozovsky E."/>
            <person name="Lu J."/>
            <person name="Luo M."/>
            <person name="Machado C.A."/>
            <person name="Makalowski W."/>
            <person name="Marzo M."/>
            <person name="Matsuda M."/>
            <person name="Matzkin L."/>
            <person name="McAllister B."/>
            <person name="McBride C.S."/>
            <person name="McKernan B."/>
            <person name="McKernan K."/>
            <person name="Mendez-Lago M."/>
            <person name="Minx P."/>
            <person name="Mollenhauer M.U."/>
            <person name="Montooth K."/>
            <person name="Mount S.M."/>
            <person name="Mu X."/>
            <person name="Myers E."/>
            <person name="Negre B."/>
            <person name="Newfeld S."/>
            <person name="Nielsen R."/>
            <person name="Noor M.A."/>
            <person name="O'Grady P."/>
            <person name="Pachter L."/>
            <person name="Papaceit M."/>
            <person name="Parisi M.J."/>
            <person name="Parisi M."/>
            <person name="Parts L."/>
            <person name="Pedersen J.S."/>
            <person name="Pesole G."/>
            <person name="Phillippy A.M."/>
            <person name="Ponting C.P."/>
            <person name="Pop M."/>
            <person name="Porcelli D."/>
            <person name="Powell J.R."/>
            <person name="Prohaska S."/>
            <person name="Pruitt K."/>
            <person name="Puig M."/>
            <person name="Quesneville H."/>
            <person name="Ram K.R."/>
            <person name="Rand D."/>
            <person name="Rasmussen M.D."/>
            <person name="Reed L.K."/>
            <person name="Reenan R."/>
            <person name="Reily A."/>
            <person name="Remington K.A."/>
            <person name="Rieger T.T."/>
            <person name="Ritchie M.G."/>
            <person name="Robin C."/>
            <person name="Rogers Y.H."/>
            <person name="Rohde C."/>
            <person name="Rozas J."/>
            <person name="Rubenfield M.J."/>
            <person name="Ruiz A."/>
            <person name="Russo S."/>
            <person name="Salzberg S.L."/>
            <person name="Sanchez-Gracia A."/>
            <person name="Saranga D.J."/>
            <person name="Sato H."/>
            <person name="Schaeffer S.W."/>
            <person name="Schatz M.C."/>
            <person name="Schlenke T."/>
            <person name="Schwartz R."/>
            <person name="Segarra C."/>
            <person name="Singh R.S."/>
            <person name="Sirot L."/>
            <person name="Sirota M."/>
            <person name="Sisneros N.B."/>
            <person name="Smith C.D."/>
            <person name="Smith T.F."/>
            <person name="Spieth J."/>
            <person name="Stage D.E."/>
            <person name="Stark A."/>
            <person name="Stephan W."/>
            <person name="Strausberg R.L."/>
            <person name="Strempel S."/>
            <person name="Sturgill D."/>
            <person name="Sutton G."/>
            <person name="Sutton G.G."/>
            <person name="Tao W."/>
            <person name="Teichmann S."/>
            <person name="Tobari Y.N."/>
            <person name="Tomimura Y."/>
            <person name="Tsolas J.M."/>
            <person name="Valente V.L."/>
            <person name="Venter E."/>
            <person name="Venter J.C."/>
            <person name="Vicario S."/>
            <person name="Vieira F.G."/>
            <person name="Vilella A.J."/>
            <person name="Villasante A."/>
            <person name="Walenz B."/>
            <person name="Wang J."/>
            <person name="Wasserman M."/>
            <person name="Watts T."/>
            <person name="Wilson D."/>
            <person name="Wilson R.K."/>
            <person name="Wing R.A."/>
            <person name="Wolfner M.F."/>
            <person name="Wong A."/>
            <person name="Wong G.K."/>
            <person name="Wu C.I."/>
            <person name="Wu G."/>
            <person name="Yamamoto D."/>
            <person name="Yang H.P."/>
            <person name="Yang S.P."/>
            <person name="Yorke J.A."/>
            <person name="Yoshida K."/>
            <person name="Zdobnov E."/>
            <person name="Zhang P."/>
            <person name="Zhang Y."/>
            <person name="Zimin A.V."/>
            <person name="Baldwin J."/>
            <person name="Abdouelleil A."/>
            <person name="Abdulkadir J."/>
            <person name="Abebe A."/>
            <person name="Abera B."/>
            <person name="Abreu J."/>
            <person name="Acer S.C."/>
            <person name="Aftuck L."/>
            <person name="Alexander A."/>
            <person name="An P."/>
            <person name="Anderson E."/>
            <person name="Anderson S."/>
            <person name="Arachi H."/>
            <person name="Azer M."/>
            <person name="Bachantsang P."/>
            <person name="Barry A."/>
            <person name="Bayul T."/>
            <person name="Berlin A."/>
            <person name="Bessette D."/>
            <person name="Bloom T."/>
            <person name="Blye J."/>
            <person name="Boguslavskiy L."/>
            <person name="Bonnet C."/>
            <person name="Boukhgalter B."/>
            <person name="Bourzgui I."/>
            <person name="Brown A."/>
            <person name="Cahill P."/>
            <person name="Channer S."/>
            <person name="Cheshatsang Y."/>
            <person name="Chuda L."/>
            <person name="Citroen M."/>
            <person name="Collymore A."/>
            <person name="Cooke P."/>
            <person name="Costello M."/>
            <person name="D'Aco K."/>
            <person name="Daza R."/>
            <person name="De Haan G."/>
            <person name="DeGray S."/>
            <person name="DeMaso C."/>
            <person name="Dhargay N."/>
            <person name="Dooley K."/>
            <person name="Dooley E."/>
            <person name="Doricent M."/>
            <person name="Dorje P."/>
            <person name="Dorjee K."/>
            <person name="Dupes A."/>
            <person name="Elong R."/>
            <person name="Falk J."/>
            <person name="Farina A."/>
            <person name="Faro S."/>
            <person name="Ferguson D."/>
            <person name="Fisher S."/>
            <person name="Foley C.D."/>
            <person name="Franke A."/>
            <person name="Friedrich D."/>
            <person name="Gadbois L."/>
            <person name="Gearin G."/>
            <person name="Gearin C.R."/>
            <person name="Giannoukos G."/>
            <person name="Goode T."/>
            <person name="Graham J."/>
            <person name="Grandbois E."/>
            <person name="Grewal S."/>
            <person name="Gyaltsen K."/>
            <person name="Hafez N."/>
            <person name="Hagos B."/>
            <person name="Hall J."/>
            <person name="Henson C."/>
            <person name="Hollinger A."/>
            <person name="Honan T."/>
            <person name="Huard M.D."/>
            <person name="Hughes L."/>
            <person name="Hurhula B."/>
            <person name="Husby M.E."/>
            <person name="Kamat A."/>
            <person name="Kanga B."/>
            <person name="Kashin S."/>
            <person name="Khazanovich D."/>
            <person name="Kisner P."/>
            <person name="Lance K."/>
            <person name="Lara M."/>
            <person name="Lee W."/>
            <person name="Lennon N."/>
            <person name="Letendre F."/>
            <person name="LeVine R."/>
            <person name="Lipovsky A."/>
            <person name="Liu X."/>
            <person name="Liu J."/>
            <person name="Liu S."/>
            <person name="Lokyitsang T."/>
            <person name="Lokyitsang Y."/>
            <person name="Lubonja R."/>
            <person name="Lui A."/>
            <person name="MacDonald P."/>
            <person name="Magnisalis V."/>
            <person name="Maru K."/>
            <person name="Matthews C."/>
            <person name="McCusker W."/>
            <person name="McDonough S."/>
            <person name="Mehta T."/>
            <person name="Meldrim J."/>
            <person name="Meneus L."/>
            <person name="Mihai O."/>
            <person name="Mihalev A."/>
            <person name="Mihova T."/>
            <person name="Mittelman R."/>
            <person name="Mlenga V."/>
            <person name="Montmayeur A."/>
            <person name="Mulrain L."/>
            <person name="Navidi A."/>
            <person name="Naylor J."/>
            <person name="Negash T."/>
            <person name="Nguyen T."/>
            <person name="Nguyen N."/>
            <person name="Nicol R."/>
            <person name="Norbu C."/>
            <person name="Norbu N."/>
            <person name="Novod N."/>
            <person name="O'Neill B."/>
            <person name="Osman S."/>
            <person name="Markiewicz E."/>
            <person name="Oyono O.L."/>
            <person name="Patti C."/>
            <person name="Phunkhang P."/>
            <person name="Pierre F."/>
            <person name="Priest M."/>
            <person name="Raghuraman S."/>
            <person name="Rege F."/>
            <person name="Reyes R."/>
            <person name="Rise C."/>
            <person name="Rogov P."/>
            <person name="Ross K."/>
            <person name="Ryan E."/>
            <person name="Settipalli S."/>
            <person name="Shea T."/>
            <person name="Sherpa N."/>
            <person name="Shi L."/>
            <person name="Shih D."/>
            <person name="Sparrow T."/>
            <person name="Spaulding J."/>
            <person name="Stalker J."/>
            <person name="Stange-Thomann N."/>
            <person name="Stavropoulos S."/>
            <person name="Stone C."/>
            <person name="Strader C."/>
            <person name="Tesfaye S."/>
            <person name="Thomson T."/>
            <person name="Thoulutsang Y."/>
            <person name="Thoulutsang D."/>
            <person name="Topham K."/>
            <person name="Topping I."/>
            <person name="Tsamla T."/>
            <person name="Vassiliev H."/>
            <person name="Vo A."/>
            <person name="Wangchuk T."/>
            <person name="Wangdi T."/>
            <person name="Weiand M."/>
            <person name="Wilkinson J."/>
            <person name="Wilson A."/>
            <person name="Yadav S."/>
            <person name="Young G."/>
            <person name="Yu Q."/>
            <person name="Zembek L."/>
            <person name="Zhong D."/>
            <person name="Zimmer A."/>
            <person name="Zwirko Z."/>
            <person name="Jaffe D.B."/>
            <person name="Alvarez P."/>
            <person name="Brockman W."/>
            <person name="Butler J."/>
            <person name="Chin C."/>
            <person name="Gnerre S."/>
            <person name="Grabherr M."/>
            <person name="Kleber M."/>
            <person name="Mauceli E."/>
            <person name="MacCallum I."/>
        </authorList>
    </citation>
    <scope>NUCLEOTIDE SEQUENCE [LARGE SCALE GENOMIC DNA]</scope>
    <source>
        <strain evidence="11">Tucson 14024-0371.13</strain>
    </source>
</reference>
<dbReference type="FunCoup" id="B3MGK4">
    <property type="interactions" value="18"/>
</dbReference>
<dbReference type="OMA" id="WINPGHE"/>
<dbReference type="GeneID" id="6495167"/>
<keyword evidence="11" id="KW-1185">Reference proteome</keyword>
<evidence type="ECO:0000256" key="1">
    <source>
        <dbReference type="ARBA" id="ARBA00004651"/>
    </source>
</evidence>
<dbReference type="PANTHER" id="PTHR42643:SF41">
    <property type="entry name" value="IONOTROPIC RECEPTOR 20A-RELATED"/>
    <property type="match status" value="1"/>
</dbReference>
<feature type="chain" id="PRO_5002792866" description="Ionotropic glutamate receptor C-terminal domain-containing protein" evidence="9">
    <location>
        <begin position="20"/>
        <end position="601"/>
    </location>
</feature>
<feature type="transmembrane region" description="Helical" evidence="8">
    <location>
        <begin position="374"/>
        <end position="394"/>
    </location>
</feature>
<dbReference type="GO" id="GO:0005886">
    <property type="term" value="C:plasma membrane"/>
    <property type="evidence" value="ECO:0007669"/>
    <property type="project" value="UniProtKB-SubCell"/>
</dbReference>
<feature type="transmembrane region" description="Helical" evidence="8">
    <location>
        <begin position="318"/>
        <end position="336"/>
    </location>
</feature>
<keyword evidence="6" id="KW-0675">Receptor</keyword>
<evidence type="ECO:0000256" key="4">
    <source>
        <dbReference type="ARBA" id="ARBA00022989"/>
    </source>
</evidence>
<proteinExistence type="predicted"/>
<dbReference type="eggNOG" id="ENOG502TKVQ">
    <property type="taxonomic scope" value="Eukaryota"/>
</dbReference>
<evidence type="ECO:0000313" key="11">
    <source>
        <dbReference type="Proteomes" id="UP000007801"/>
    </source>
</evidence>
<evidence type="ECO:0000256" key="5">
    <source>
        <dbReference type="ARBA" id="ARBA00023136"/>
    </source>
</evidence>
<keyword evidence="2" id="KW-1003">Cell membrane</keyword>
<keyword evidence="9" id="KW-0732">Signal</keyword>
<dbReference type="KEGG" id="dan:6495167"/>
<dbReference type="InterPro" id="IPR052192">
    <property type="entry name" value="Insect_Ionotropic_Sensory_Rcpt"/>
</dbReference>
<keyword evidence="4 8" id="KW-1133">Transmembrane helix</keyword>
<evidence type="ECO:0000313" key="10">
    <source>
        <dbReference type="EMBL" id="EDV35747.1"/>
    </source>
</evidence>
<accession>B3MGK4</accession>
<dbReference type="InParanoid" id="B3MGK4"/>
<dbReference type="PhylomeDB" id="B3MGK4"/>
<evidence type="ECO:0000256" key="2">
    <source>
        <dbReference type="ARBA" id="ARBA00022475"/>
    </source>
</evidence>
<keyword evidence="3 8" id="KW-0812">Transmembrane</keyword>
<evidence type="ECO:0000256" key="3">
    <source>
        <dbReference type="ARBA" id="ARBA00022692"/>
    </source>
</evidence>